<organism evidence="4 5">
    <name type="scientific">Prorocentrum cordatum</name>
    <dbReference type="NCBI Taxonomy" id="2364126"/>
    <lineage>
        <taxon>Eukaryota</taxon>
        <taxon>Sar</taxon>
        <taxon>Alveolata</taxon>
        <taxon>Dinophyceae</taxon>
        <taxon>Prorocentrales</taxon>
        <taxon>Prorocentraceae</taxon>
        <taxon>Prorocentrum</taxon>
    </lineage>
</organism>
<reference evidence="4" key="1">
    <citation type="submission" date="2023-10" db="EMBL/GenBank/DDBJ databases">
        <authorList>
            <person name="Chen Y."/>
            <person name="Shah S."/>
            <person name="Dougan E. K."/>
            <person name="Thang M."/>
            <person name="Chan C."/>
        </authorList>
    </citation>
    <scope>NUCLEOTIDE SEQUENCE [LARGE SCALE GENOMIC DNA]</scope>
</reference>
<keyword evidence="1" id="KW-0233">DNA recombination</keyword>
<keyword evidence="3" id="KW-0812">Transmembrane</keyword>
<evidence type="ECO:0000313" key="4">
    <source>
        <dbReference type="EMBL" id="CAK0843088.1"/>
    </source>
</evidence>
<proteinExistence type="predicted"/>
<gene>
    <name evidence="4" type="ORF">PCOR1329_LOCUS37527</name>
</gene>
<keyword evidence="3" id="KW-0472">Membrane</keyword>
<dbReference type="Gene3D" id="1.10.443.10">
    <property type="entry name" value="Intergrase catalytic core"/>
    <property type="match status" value="1"/>
</dbReference>
<dbReference type="InterPro" id="IPR011010">
    <property type="entry name" value="DNA_brk_join_enz"/>
</dbReference>
<accession>A0ABN9TBK9</accession>
<feature type="transmembrane region" description="Helical" evidence="3">
    <location>
        <begin position="36"/>
        <end position="57"/>
    </location>
</feature>
<feature type="region of interest" description="Disordered" evidence="2">
    <location>
        <begin position="731"/>
        <end position="795"/>
    </location>
</feature>
<feature type="compositionally biased region" description="Low complexity" evidence="2">
    <location>
        <begin position="746"/>
        <end position="762"/>
    </location>
</feature>
<evidence type="ECO:0000313" key="5">
    <source>
        <dbReference type="Proteomes" id="UP001189429"/>
    </source>
</evidence>
<dbReference type="InterPro" id="IPR013762">
    <property type="entry name" value="Integrase-like_cat_sf"/>
</dbReference>
<protein>
    <submittedName>
        <fullName evidence="4">Uncharacterized protein</fullName>
    </submittedName>
</protein>
<dbReference type="EMBL" id="CAUYUJ010014549">
    <property type="protein sequence ID" value="CAK0843088.1"/>
    <property type="molecule type" value="Genomic_DNA"/>
</dbReference>
<feature type="compositionally biased region" description="Basic and acidic residues" evidence="2">
    <location>
        <begin position="770"/>
        <end position="784"/>
    </location>
</feature>
<dbReference type="SUPFAM" id="SSF56349">
    <property type="entry name" value="DNA breaking-rejoining enzymes"/>
    <property type="match status" value="1"/>
</dbReference>
<keyword evidence="5" id="KW-1185">Reference proteome</keyword>
<evidence type="ECO:0000256" key="3">
    <source>
        <dbReference type="SAM" id="Phobius"/>
    </source>
</evidence>
<evidence type="ECO:0000256" key="2">
    <source>
        <dbReference type="SAM" id="MobiDB-lite"/>
    </source>
</evidence>
<name>A0ABN9TBK9_9DINO</name>
<dbReference type="Proteomes" id="UP001189429">
    <property type="component" value="Unassembled WGS sequence"/>
</dbReference>
<sequence>MIAAVFAGAAKEDDRPMICPRERGQAFASRLQLHFLYMRILLPALLIASVISFPFPFSSSPLTRSVRRRLERRPHFDGMVNDMATTLNELWGCQAPGRGQAPAGSSTPSAGHEQVFRVLREAASRFGPCPADLGGPGALEELRIFQSYEGDATMVAPVSFGTVDSISLPAAGARPTPMVDIDEVAGQNIARRLQELFLPRQLGLERLQEAGPRRLYTDLALRNPRLYAEVVRWLQDAGLVDFHSAAECNVGLFFVRKKSGQLRMILDGRHASPRFHAADSVELATGAAFSQIAVDGDEPICIGGVDIADALYQIEIPPWLRRFRSGMPRVRAGDVGIATLADGAPVKASSWVVVPCFRCPPMGWSIGLRVCQSLNEAVTARALPGQASRRLVDRRPAPALAEGPRRAVYVDNFIALPHRPREVRAAASTVEAELGASSLPTHPAGASVGGDALGWHFDAGRPVIGLAVRLRWRLRLAIGELLANGRCSGYAVMKGISHFTSRALIRRELLSCLSSVYAFVGEGTRERRRLPPAVSRELRRCRALLPLYYRDARRPLTPIVSCRWRFSRDGEQQIAPRDQALAQESKQARSITSTFSKQSSSHPAAVASALEQQIPFRFERAQGQEEVEEAPFEEVPQEVWADGWHRALSSPWSRRVSQVALEGRALILCLKRRLRALRNFGTTRVILNDSMAPLLALPKGRLATFPRLFGLAPCRVWRAMAAPLSTASLGFVASSPPPRPARKRPAAASPRPATAARRTSGPGSAAATAESDRRAVRRRERAERFGSPPSSAPRQGLTFLEEQSVSEATRIDYERRRRAFSQWAAQRGISIETPPEVDDALARFFREEFLDGGESCDAWKLMAALAFTRPDLATRQGRLPRAARAAKGWARLAPARSRLPLPWPVVCLVIETMCGRGLVAFAWITAVAFALYLRPREAVDLVQSQLIPPGFTAATSVHSRCVVLHMFERLTPSKTGVFDEGLLIDSACSPWMPGLVAELHRRTTAGHRLFPVSYAQWNYRFKAVVNSLGLNALGNLSLHQLRRGGASHELYAAARPLKDTQKRGRWATDAALRRYAKGGRVQEQLHRLPPGLQTQAERAFTRIGATPRAGRGVFLEVSSGAGGVSAARRPAFKAQRAAFELDFKNSSSHDLLLCAGWFEGG</sequence>
<keyword evidence="3" id="KW-1133">Transmembrane helix</keyword>
<evidence type="ECO:0000256" key="1">
    <source>
        <dbReference type="ARBA" id="ARBA00023172"/>
    </source>
</evidence>
<comment type="caution">
    <text evidence="4">The sequence shown here is derived from an EMBL/GenBank/DDBJ whole genome shotgun (WGS) entry which is preliminary data.</text>
</comment>